<dbReference type="PANTHER" id="PTHR23282">
    <property type="entry name" value="APICAL ENDOSOMAL GLYCOPROTEIN PRECURSOR"/>
    <property type="match status" value="1"/>
</dbReference>
<organism evidence="2 3">
    <name type="scientific">Dimorphilus gyrociliatus</name>
    <dbReference type="NCBI Taxonomy" id="2664684"/>
    <lineage>
        <taxon>Eukaryota</taxon>
        <taxon>Metazoa</taxon>
        <taxon>Spiralia</taxon>
        <taxon>Lophotrochozoa</taxon>
        <taxon>Annelida</taxon>
        <taxon>Polychaeta</taxon>
        <taxon>Polychaeta incertae sedis</taxon>
        <taxon>Dinophilidae</taxon>
        <taxon>Dimorphilus</taxon>
    </lineage>
</organism>
<dbReference type="AlphaFoldDB" id="A0A7I8WEW7"/>
<keyword evidence="3" id="KW-1185">Reference proteome</keyword>
<dbReference type="SUPFAM" id="SSF49899">
    <property type="entry name" value="Concanavalin A-like lectins/glucanases"/>
    <property type="match status" value="1"/>
</dbReference>
<protein>
    <submittedName>
        <fullName evidence="2">DgyrCDS14687</fullName>
    </submittedName>
</protein>
<dbReference type="GO" id="GO:0016020">
    <property type="term" value="C:membrane"/>
    <property type="evidence" value="ECO:0007669"/>
    <property type="project" value="InterPro"/>
</dbReference>
<dbReference type="EMBL" id="CAJFCJ010000064">
    <property type="protein sequence ID" value="CAD5126599.1"/>
    <property type="molecule type" value="Genomic_DNA"/>
</dbReference>
<dbReference type="PANTHER" id="PTHR23282:SF142">
    <property type="entry name" value="MAM DOMAIN-CONTAINING PROTEIN"/>
    <property type="match status" value="1"/>
</dbReference>
<dbReference type="InterPro" id="IPR051560">
    <property type="entry name" value="MAM_domain-containing"/>
</dbReference>
<dbReference type="InterPro" id="IPR000998">
    <property type="entry name" value="MAM_dom"/>
</dbReference>
<evidence type="ECO:0000313" key="2">
    <source>
        <dbReference type="EMBL" id="CAD5126599.1"/>
    </source>
</evidence>
<dbReference type="InterPro" id="IPR013320">
    <property type="entry name" value="ConA-like_dom_sf"/>
</dbReference>
<dbReference type="OrthoDB" id="412155at2759"/>
<dbReference type="PROSITE" id="PS50060">
    <property type="entry name" value="MAM_2"/>
    <property type="match status" value="1"/>
</dbReference>
<proteinExistence type="predicted"/>
<name>A0A7I8WEW7_9ANNE</name>
<dbReference type="Proteomes" id="UP000549394">
    <property type="component" value="Unassembled WGS sequence"/>
</dbReference>
<comment type="caution">
    <text evidence="2">The sequence shown here is derived from an EMBL/GenBank/DDBJ whole genome shotgun (WGS) entry which is preliminary data.</text>
</comment>
<sequence length="132" mass="15405">MNLHQKKSTLRKTIDFTQNTAFHGVKYITDGNNFFRKNGVDPLRISFCDCSRITRTFELGLYDKFANEQGNLCEFYQTDKDDFDWVKQIGPTGTFDTGPIEDHTTGRGYYIYVEATNRERGEVRLDTIQIHF</sequence>
<reference evidence="2 3" key="1">
    <citation type="submission" date="2020-08" db="EMBL/GenBank/DDBJ databases">
        <authorList>
            <person name="Hejnol A."/>
        </authorList>
    </citation>
    <scope>NUCLEOTIDE SEQUENCE [LARGE SCALE GENOMIC DNA]</scope>
</reference>
<evidence type="ECO:0000313" key="3">
    <source>
        <dbReference type="Proteomes" id="UP000549394"/>
    </source>
</evidence>
<dbReference type="Pfam" id="PF00629">
    <property type="entry name" value="MAM"/>
    <property type="match status" value="1"/>
</dbReference>
<dbReference type="Gene3D" id="2.60.120.200">
    <property type="match status" value="1"/>
</dbReference>
<feature type="domain" description="MAM" evidence="1">
    <location>
        <begin position="68"/>
        <end position="132"/>
    </location>
</feature>
<accession>A0A7I8WEW7</accession>
<gene>
    <name evidence="2" type="ORF">DGYR_LOCUS13837</name>
</gene>
<evidence type="ECO:0000259" key="1">
    <source>
        <dbReference type="PROSITE" id="PS50060"/>
    </source>
</evidence>